<feature type="compositionally biased region" description="Basic and acidic residues" evidence="1">
    <location>
        <begin position="217"/>
        <end position="235"/>
    </location>
</feature>
<feature type="compositionally biased region" description="Basic and acidic residues" evidence="1">
    <location>
        <begin position="494"/>
        <end position="503"/>
    </location>
</feature>
<dbReference type="GO" id="GO:0008017">
    <property type="term" value="F:microtubule binding"/>
    <property type="evidence" value="ECO:0007669"/>
    <property type="project" value="InterPro"/>
</dbReference>
<dbReference type="GO" id="GO:0000226">
    <property type="term" value="P:microtubule cytoskeleton organization"/>
    <property type="evidence" value="ECO:0007669"/>
    <property type="project" value="InterPro"/>
</dbReference>
<feature type="compositionally biased region" description="Basic and acidic residues" evidence="1">
    <location>
        <begin position="266"/>
        <end position="293"/>
    </location>
</feature>
<feature type="compositionally biased region" description="Basic and acidic residues" evidence="1">
    <location>
        <begin position="534"/>
        <end position="594"/>
    </location>
</feature>
<feature type="region of interest" description="Disordered" evidence="1">
    <location>
        <begin position="216"/>
        <end position="246"/>
    </location>
</feature>
<dbReference type="GO" id="GO:0007409">
    <property type="term" value="P:axonogenesis"/>
    <property type="evidence" value="ECO:0007669"/>
    <property type="project" value="TreeGrafter"/>
</dbReference>
<accession>A0AAV4WTB7</accession>
<feature type="compositionally biased region" description="Basic and acidic residues" evidence="1">
    <location>
        <begin position="1047"/>
        <end position="1057"/>
    </location>
</feature>
<feature type="compositionally biased region" description="Basic and acidic residues" evidence="1">
    <location>
        <begin position="47"/>
        <end position="57"/>
    </location>
</feature>
<feature type="region of interest" description="Disordered" evidence="1">
    <location>
        <begin position="381"/>
        <end position="406"/>
    </location>
</feature>
<protein>
    <submittedName>
        <fullName evidence="2">Microtubule-associated protein futsch</fullName>
    </submittedName>
</protein>
<dbReference type="EMBL" id="BPLR01016752">
    <property type="protein sequence ID" value="GIY86166.1"/>
    <property type="molecule type" value="Genomic_DNA"/>
</dbReference>
<feature type="region of interest" description="Disordered" evidence="1">
    <location>
        <begin position="1219"/>
        <end position="1284"/>
    </location>
</feature>
<dbReference type="GO" id="GO:0030425">
    <property type="term" value="C:dendrite"/>
    <property type="evidence" value="ECO:0007669"/>
    <property type="project" value="TreeGrafter"/>
</dbReference>
<evidence type="ECO:0000313" key="3">
    <source>
        <dbReference type="Proteomes" id="UP001054945"/>
    </source>
</evidence>
<feature type="region of interest" description="Disordered" evidence="1">
    <location>
        <begin position="462"/>
        <end position="595"/>
    </location>
</feature>
<feature type="compositionally biased region" description="Polar residues" evidence="1">
    <location>
        <begin position="1007"/>
        <end position="1036"/>
    </location>
</feature>
<dbReference type="GO" id="GO:0031114">
    <property type="term" value="P:regulation of microtubule depolymerization"/>
    <property type="evidence" value="ECO:0007669"/>
    <property type="project" value="TreeGrafter"/>
</dbReference>
<comment type="caution">
    <text evidence="2">The sequence shown here is derived from an EMBL/GenBank/DDBJ whole genome shotgun (WGS) entry which is preliminary data.</text>
</comment>
<feature type="region of interest" description="Disordered" evidence="1">
    <location>
        <begin position="1"/>
        <end position="57"/>
    </location>
</feature>
<feature type="region of interest" description="Disordered" evidence="1">
    <location>
        <begin position="629"/>
        <end position="648"/>
    </location>
</feature>
<proteinExistence type="predicted"/>
<feature type="compositionally biased region" description="Basic and acidic residues" evidence="1">
    <location>
        <begin position="1"/>
        <end position="14"/>
    </location>
</feature>
<feature type="region of interest" description="Disordered" evidence="1">
    <location>
        <begin position="986"/>
        <end position="1080"/>
    </location>
</feature>
<dbReference type="GO" id="GO:0043025">
    <property type="term" value="C:neuronal cell body"/>
    <property type="evidence" value="ECO:0007669"/>
    <property type="project" value="TreeGrafter"/>
</dbReference>
<organism evidence="2 3">
    <name type="scientific">Caerostris extrusa</name>
    <name type="common">Bark spider</name>
    <name type="synonym">Caerostris bankana</name>
    <dbReference type="NCBI Taxonomy" id="172846"/>
    <lineage>
        <taxon>Eukaryota</taxon>
        <taxon>Metazoa</taxon>
        <taxon>Ecdysozoa</taxon>
        <taxon>Arthropoda</taxon>
        <taxon>Chelicerata</taxon>
        <taxon>Arachnida</taxon>
        <taxon>Araneae</taxon>
        <taxon>Araneomorphae</taxon>
        <taxon>Entelegynae</taxon>
        <taxon>Araneoidea</taxon>
        <taxon>Araneidae</taxon>
        <taxon>Caerostris</taxon>
    </lineage>
</organism>
<sequence length="1397" mass="157746">MQESFVEEKQKVEIRGSLVEDQQKTEDEEFEKQEIEMHESFANSEQINEHGEETSHSIAEHQYEKEFAHEESSHVNLGLNMATTSNIEEIPDDKYMNEIQEKETVEKCLEEDRISSTDQSQHEDYIIEQEFGQHQEIPTSSIERRIGDDYDIPQNIIDDAEMQESSVDEPEEIIRKESVVSITLNDNELGVNYDDDARRKSCTESEDDVDIQNYMINDRKDSFDHDKLNVRHDSDSDNEDVVKSPTPHAFVDYEGQIDVIHGSAVSKEEKVATHDDAYLTEKQDFDEKDRDSAEDQDDDDDGEMIRHPTPPEMKYSEDEMRDPIGQHYITAPGLKSQVPDITEQPLYEEPEEAGSERSISPVVEQPVFGSAIKADFPELVTVSGGTTPSEPQSPKTGFDSKKTVSESAVMDALSEHDCSESSTHSPLYQDGANAFELPVSEETFQRDETDYKLDASAQELVTKDLTVEEEPSILKDQVMSSTHEPSLDNATTDHTLDSAHGTDYDAPSDEESFSQNEKSETRSEKSEAGDDEKSDVHHDDKSDNQHDGKSDIMDDERKSDMHEDDRYDSNFDDRYDDYGEKEAGNYESHEDTRSHAYGAEQFNIDESKPNIQDEKDEIQEVIQSKMDYNQEDSEMKFGTSDIQDSSFGKMTPEISEKFETDAHEMENISSGHSPVPGFNQDINIGSGIESEILDETHIPSADYKNIEKEDHAPDNFNIPSEFHEEQKSFVTDNYETNVSMGERYDTHSPNQIGLSSDKADLHQYETSDFHSNEEINVKDIPEFPGSDYTQYENDISPQYSENFSGLENKVLTEITEAKQYETLSKFEENVHTSNATYSESSLITNTVSDTIESQIPLSETSNFDNMNYNYISEETKHSTSEKNFEQTTTYAEEHITYGETTETSFSKVTSTLHAATTDEHDTALYGHQTDFNFSDGIHGFETSKFGDPNSGLVGDITQEENYDIKTSTTFETGTKTQEIESWDGVREMHTSSETTFGLTNGKDEGSWSHSEYSSQYVSETSPSIVESNTKYTTSSEQETEYIINSRFHSDSPEDNVMRSDSSPDVPPYPVNSDGHLDEKNSVLGSKSQSFIPDKDDYSNINLANVGGVPLSPNKTHNANQDIPCGESSEDEDSSSVPGTVSHYAYTNKAYAKEEEDVDGNHIYMSSQYNQQELFMKEKSEILKEMEGQNQQTVTTHQMSYSQGFQESTGETNYDFHLEEWGKPMGLPTPPDSTKTAVKKADKSLTKTKTAGDTNGKAYSPSVASKLSSPMKKPKPKTTKESSSDPVYVDLAYVPHHGDPQYCDVEFFKKVRARYYVFSGINPSKEVLNALLEAKKSWKEDLEVTIIPTYETDTLGYWMAQNQDDLATYSIEVAPSASRCTVNLQDHETSCAAYRLEF</sequence>
<feature type="compositionally biased region" description="Basic and acidic residues" evidence="1">
    <location>
        <begin position="517"/>
        <end position="528"/>
    </location>
</feature>
<reference evidence="2 3" key="1">
    <citation type="submission" date="2021-06" db="EMBL/GenBank/DDBJ databases">
        <title>Caerostris extrusa draft genome.</title>
        <authorList>
            <person name="Kono N."/>
            <person name="Arakawa K."/>
        </authorList>
    </citation>
    <scope>NUCLEOTIDE SEQUENCE [LARGE SCALE GENOMIC DNA]</scope>
</reference>
<dbReference type="Proteomes" id="UP001054945">
    <property type="component" value="Unassembled WGS sequence"/>
</dbReference>
<evidence type="ECO:0000313" key="2">
    <source>
        <dbReference type="EMBL" id="GIY86166.1"/>
    </source>
</evidence>
<gene>
    <name evidence="2" type="primary">futsch</name>
    <name evidence="2" type="ORF">CEXT_295481</name>
</gene>
<dbReference type="GO" id="GO:0045202">
    <property type="term" value="C:synapse"/>
    <property type="evidence" value="ECO:0007669"/>
    <property type="project" value="TreeGrafter"/>
</dbReference>
<keyword evidence="3" id="KW-1185">Reference proteome</keyword>
<dbReference type="GO" id="GO:0005874">
    <property type="term" value="C:microtubule"/>
    <property type="evidence" value="ECO:0007669"/>
    <property type="project" value="InterPro"/>
</dbReference>
<feature type="compositionally biased region" description="Polar residues" evidence="1">
    <location>
        <begin position="478"/>
        <end position="493"/>
    </location>
</feature>
<evidence type="ECO:0000256" key="1">
    <source>
        <dbReference type="SAM" id="MobiDB-lite"/>
    </source>
</evidence>
<feature type="compositionally biased region" description="Polar residues" evidence="1">
    <location>
        <begin position="383"/>
        <end position="395"/>
    </location>
</feature>
<dbReference type="PANTHER" id="PTHR13843">
    <property type="entry name" value="MICROTUBULE-ASSOCIATED PROTEIN"/>
    <property type="match status" value="1"/>
</dbReference>
<dbReference type="GO" id="GO:0003779">
    <property type="term" value="F:actin binding"/>
    <property type="evidence" value="ECO:0007669"/>
    <property type="project" value="TreeGrafter"/>
</dbReference>
<dbReference type="GO" id="GO:0016358">
    <property type="term" value="P:dendrite development"/>
    <property type="evidence" value="ECO:0007669"/>
    <property type="project" value="TreeGrafter"/>
</dbReference>
<dbReference type="PANTHER" id="PTHR13843:SF12">
    <property type="entry name" value="ATPASE F1_V1_A1 COMPLEX ALPHA_BETA SUBUNIT NUCLEOTIDE-BINDING DOMAIN-CONTAINING PROTEIN"/>
    <property type="match status" value="1"/>
</dbReference>
<feature type="region of interest" description="Disordered" evidence="1">
    <location>
        <begin position="264"/>
        <end position="317"/>
    </location>
</feature>
<name>A0AAV4WTB7_CAEEX</name>
<dbReference type="GO" id="GO:0005829">
    <property type="term" value="C:cytosol"/>
    <property type="evidence" value="ECO:0007669"/>
    <property type="project" value="TreeGrafter"/>
</dbReference>
<feature type="region of interest" description="Disordered" evidence="1">
    <location>
        <begin position="1107"/>
        <end position="1140"/>
    </location>
</feature>
<dbReference type="InterPro" id="IPR026074">
    <property type="entry name" value="MAP1"/>
</dbReference>
<dbReference type="GO" id="GO:0005875">
    <property type="term" value="C:microtubule associated complex"/>
    <property type="evidence" value="ECO:0007669"/>
    <property type="project" value="TreeGrafter"/>
</dbReference>